<organism evidence="2 3">
    <name type="scientific">Actinoplanes palleronii</name>
    <dbReference type="NCBI Taxonomy" id="113570"/>
    <lineage>
        <taxon>Bacteria</taxon>
        <taxon>Bacillati</taxon>
        <taxon>Actinomycetota</taxon>
        <taxon>Actinomycetes</taxon>
        <taxon>Micromonosporales</taxon>
        <taxon>Micromonosporaceae</taxon>
        <taxon>Actinoplanes</taxon>
    </lineage>
</organism>
<accession>A0ABQ4BDE5</accession>
<dbReference type="EMBL" id="BOMS01000073">
    <property type="protein sequence ID" value="GIE68707.1"/>
    <property type="molecule type" value="Genomic_DNA"/>
</dbReference>
<evidence type="ECO:0000256" key="1">
    <source>
        <dbReference type="SAM" id="SignalP"/>
    </source>
</evidence>
<feature type="signal peptide" evidence="1">
    <location>
        <begin position="1"/>
        <end position="29"/>
    </location>
</feature>
<evidence type="ECO:0000313" key="2">
    <source>
        <dbReference type="EMBL" id="GIE68707.1"/>
    </source>
</evidence>
<reference evidence="2 3" key="1">
    <citation type="submission" date="2021-01" db="EMBL/GenBank/DDBJ databases">
        <title>Whole genome shotgun sequence of Actinoplanes palleronii NBRC 14916.</title>
        <authorList>
            <person name="Komaki H."/>
            <person name="Tamura T."/>
        </authorList>
    </citation>
    <scope>NUCLEOTIDE SEQUENCE [LARGE SCALE GENOMIC DNA]</scope>
    <source>
        <strain evidence="2 3">NBRC 14916</strain>
    </source>
</reference>
<keyword evidence="3" id="KW-1185">Reference proteome</keyword>
<gene>
    <name evidence="2" type="ORF">Apa02nite_048150</name>
</gene>
<dbReference type="Gene3D" id="2.60.40.1120">
    <property type="entry name" value="Carboxypeptidase-like, regulatory domain"/>
    <property type="match status" value="1"/>
</dbReference>
<name>A0ABQ4BDE5_9ACTN</name>
<sequence>MTCQRGLRVGAVLGATALSAVGLGAPVHAGTAPGGRVAVTVVNRATGNPVADACVVLVQPGQGGLPDGCGDVTDQRGRVTTGRVQAGTYQMFVFTPTGYGYQWAGANGGTGDQRDAARIQVRAGRTSQAATVRLDRPGAITGVVRDPAGAPVPAADVSITAWGFGVGPSLGAVTADDQGRYRLDVLGPYSWPLSATSGGVLPRQWSGGVGNRFQADRVRVRAGLDTTHDLKLARGGLLRGGVTVRGGAAVDSWRLTAVSAVTGDQIGVADSGTAVDRSYAMPLAGPQSIKVRWSVQAGGESRSGWARTTPVRVAGSGTRTLDVTIG</sequence>
<evidence type="ECO:0008006" key="4">
    <source>
        <dbReference type="Google" id="ProtNLM"/>
    </source>
</evidence>
<comment type="caution">
    <text evidence="2">The sequence shown here is derived from an EMBL/GenBank/DDBJ whole genome shotgun (WGS) entry which is preliminary data.</text>
</comment>
<dbReference type="SUPFAM" id="SSF49478">
    <property type="entry name" value="Cna protein B-type domain"/>
    <property type="match status" value="1"/>
</dbReference>
<dbReference type="RefSeq" id="WP_203826989.1">
    <property type="nucleotide sequence ID" value="NZ_BAAATY010000022.1"/>
</dbReference>
<feature type="chain" id="PRO_5047360489" description="Alpha-amylase" evidence="1">
    <location>
        <begin position="30"/>
        <end position="326"/>
    </location>
</feature>
<keyword evidence="1" id="KW-0732">Signal</keyword>
<proteinExistence type="predicted"/>
<dbReference type="InterPro" id="IPR008969">
    <property type="entry name" value="CarboxyPept-like_regulatory"/>
</dbReference>
<dbReference type="Proteomes" id="UP000624709">
    <property type="component" value="Unassembled WGS sequence"/>
</dbReference>
<dbReference type="SUPFAM" id="SSF49464">
    <property type="entry name" value="Carboxypeptidase regulatory domain-like"/>
    <property type="match status" value="1"/>
</dbReference>
<protein>
    <recommendedName>
        <fullName evidence="4">Alpha-amylase</fullName>
    </recommendedName>
</protein>
<dbReference type="Pfam" id="PF13620">
    <property type="entry name" value="CarboxypepD_reg"/>
    <property type="match status" value="1"/>
</dbReference>
<evidence type="ECO:0000313" key="3">
    <source>
        <dbReference type="Proteomes" id="UP000624709"/>
    </source>
</evidence>